<comment type="caution">
    <text evidence="2">The sequence shown here is derived from an EMBL/GenBank/DDBJ whole genome shotgun (WGS) entry which is preliminary data.</text>
</comment>
<accession>A0A1G2R733</accession>
<dbReference type="Proteomes" id="UP000178529">
    <property type="component" value="Unassembled WGS sequence"/>
</dbReference>
<keyword evidence="1" id="KW-1133">Transmembrane helix</keyword>
<keyword evidence="1" id="KW-0812">Transmembrane</keyword>
<feature type="transmembrane region" description="Helical" evidence="1">
    <location>
        <begin position="190"/>
        <end position="213"/>
    </location>
</feature>
<evidence type="ECO:0008006" key="4">
    <source>
        <dbReference type="Google" id="ProtNLM"/>
    </source>
</evidence>
<name>A0A1G2R733_9BACT</name>
<feature type="transmembrane region" description="Helical" evidence="1">
    <location>
        <begin position="162"/>
        <end position="184"/>
    </location>
</feature>
<dbReference type="AlphaFoldDB" id="A0A1G2R733"/>
<keyword evidence="1" id="KW-0472">Membrane</keyword>
<gene>
    <name evidence="2" type="ORF">A3J68_02210</name>
</gene>
<reference evidence="2 3" key="1">
    <citation type="journal article" date="2016" name="Nat. Commun.">
        <title>Thousands of microbial genomes shed light on interconnected biogeochemical processes in an aquifer system.</title>
        <authorList>
            <person name="Anantharaman K."/>
            <person name="Brown C.T."/>
            <person name="Hug L.A."/>
            <person name="Sharon I."/>
            <person name="Castelle C.J."/>
            <person name="Probst A.J."/>
            <person name="Thomas B.C."/>
            <person name="Singh A."/>
            <person name="Wilkins M.J."/>
            <person name="Karaoz U."/>
            <person name="Brodie E.L."/>
            <person name="Williams K.H."/>
            <person name="Hubbard S.S."/>
            <person name="Banfield J.F."/>
        </authorList>
    </citation>
    <scope>NUCLEOTIDE SEQUENCE [LARGE SCALE GENOMIC DNA]</scope>
</reference>
<evidence type="ECO:0000256" key="1">
    <source>
        <dbReference type="SAM" id="Phobius"/>
    </source>
</evidence>
<feature type="transmembrane region" description="Helical" evidence="1">
    <location>
        <begin position="134"/>
        <end position="155"/>
    </location>
</feature>
<evidence type="ECO:0000313" key="3">
    <source>
        <dbReference type="Proteomes" id="UP000178529"/>
    </source>
</evidence>
<dbReference type="EMBL" id="MHTY01000019">
    <property type="protein sequence ID" value="OHA68646.1"/>
    <property type="molecule type" value="Genomic_DNA"/>
</dbReference>
<feature type="transmembrane region" description="Helical" evidence="1">
    <location>
        <begin position="7"/>
        <end position="26"/>
    </location>
</feature>
<organism evidence="2 3">
    <name type="scientific">Candidatus Wildermuthbacteria bacterium RIFCSPHIGHO2_02_FULL_48_16</name>
    <dbReference type="NCBI Taxonomy" id="1802453"/>
    <lineage>
        <taxon>Bacteria</taxon>
        <taxon>Candidatus Wildermuthiibacteriota</taxon>
    </lineage>
</organism>
<evidence type="ECO:0000313" key="2">
    <source>
        <dbReference type="EMBL" id="OHA68646.1"/>
    </source>
</evidence>
<feature type="transmembrane region" description="Helical" evidence="1">
    <location>
        <begin position="38"/>
        <end position="60"/>
    </location>
</feature>
<protein>
    <recommendedName>
        <fullName evidence="4">TVP38/TMEM64 family membrane protein</fullName>
    </recommendedName>
</protein>
<sequence length="236" mass="26364">MVIRVTRVRIALVVVLAAVSVVFWVADEFFAGLFEGTFGLLAIVGVAFLGNLTIFFPAPAMGVTMPFVVRIASNEGLILVAALYALGSAFGESSGYVLGRIGRNNGKEHSLGNSRIHHGVENLIRAKRSFVTDMGLMLLSAFPMILPFDIGGMIAGSIRHPYWRFVFFTFLGRWAKYIAFIWLWTRVAHLTSITGVIAFVIVLLGLGFGAWWYRKEIQRSWRNIRNKGIMMRFVWG</sequence>
<proteinExistence type="predicted"/>